<comment type="subcellular location">
    <subcellularLocation>
        <location evidence="2">Cytoplasm</location>
    </subcellularLocation>
</comment>
<gene>
    <name evidence="7" type="ORF">KDL01_25060</name>
</gene>
<comment type="caution">
    <text evidence="7">The sequence shown here is derived from an EMBL/GenBank/DDBJ whole genome shotgun (WGS) entry which is preliminary data.</text>
</comment>
<keyword evidence="4" id="KW-0963">Cytoplasm</keyword>
<dbReference type="Gene3D" id="3.30.1340.10">
    <property type="entry name" value="HPr-like"/>
    <property type="match status" value="1"/>
</dbReference>
<proteinExistence type="predicted"/>
<name>A0A941ESV4_9ACTN</name>
<dbReference type="PROSITE" id="PS00369">
    <property type="entry name" value="PTS_HPR_HIS"/>
    <property type="match status" value="1"/>
</dbReference>
<evidence type="ECO:0000313" key="7">
    <source>
        <dbReference type="EMBL" id="MBR7836573.1"/>
    </source>
</evidence>
<comment type="function">
    <text evidence="1">General (non sugar-specific) component of the phosphoenolpyruvate-dependent sugar phosphotransferase system (sugar PTS). This major carbohydrate active-transport system catalyzes the phosphorylation of incoming sugar substrates concomitantly with their translocation across the cell membrane. The phosphoryl group from phosphoenolpyruvate (PEP) is transferred to the phosphoryl carrier protein HPr by enzyme I. Phospho-HPr then transfers it to the PTS EIIA domain.</text>
</comment>
<evidence type="ECO:0000259" key="6">
    <source>
        <dbReference type="PROSITE" id="PS51350"/>
    </source>
</evidence>
<dbReference type="PRINTS" id="PR00107">
    <property type="entry name" value="PHOSPHOCPHPR"/>
</dbReference>
<keyword evidence="5" id="KW-0598">Phosphotransferase system</keyword>
<dbReference type="Pfam" id="PF00381">
    <property type="entry name" value="PTS-HPr"/>
    <property type="match status" value="1"/>
</dbReference>
<evidence type="ECO:0000256" key="1">
    <source>
        <dbReference type="ARBA" id="ARBA00003681"/>
    </source>
</evidence>
<dbReference type="SUPFAM" id="SSF55594">
    <property type="entry name" value="HPr-like"/>
    <property type="match status" value="1"/>
</dbReference>
<keyword evidence="8" id="KW-1185">Reference proteome</keyword>
<dbReference type="PROSITE" id="PS51350">
    <property type="entry name" value="PTS_HPR_DOM"/>
    <property type="match status" value="1"/>
</dbReference>
<dbReference type="AlphaFoldDB" id="A0A941ESV4"/>
<feature type="domain" description="HPr" evidence="6">
    <location>
        <begin position="1"/>
        <end position="88"/>
    </location>
</feature>
<dbReference type="InterPro" id="IPR001020">
    <property type="entry name" value="PTS_HPr_His_P_site"/>
</dbReference>
<accession>A0A941ESV4</accession>
<protein>
    <recommendedName>
        <fullName evidence="3">Phosphocarrier protein HPr</fullName>
    </recommendedName>
</protein>
<reference evidence="7" key="1">
    <citation type="submission" date="2021-04" db="EMBL/GenBank/DDBJ databases">
        <title>Genome based classification of Actinospica acidithermotolerans sp. nov., an actinobacterium isolated from an Indonesian hot spring.</title>
        <authorList>
            <person name="Kusuma A.B."/>
            <person name="Putra K.E."/>
            <person name="Nafisah S."/>
            <person name="Loh J."/>
            <person name="Nouioui I."/>
            <person name="Goodfellow M."/>
        </authorList>
    </citation>
    <scope>NUCLEOTIDE SEQUENCE</scope>
    <source>
        <strain evidence="7">CSCA 57</strain>
    </source>
</reference>
<dbReference type="GO" id="GO:0009401">
    <property type="term" value="P:phosphoenolpyruvate-dependent sugar phosphotransferase system"/>
    <property type="evidence" value="ECO:0007669"/>
    <property type="project" value="UniProtKB-KW"/>
</dbReference>
<evidence type="ECO:0000256" key="4">
    <source>
        <dbReference type="ARBA" id="ARBA00022490"/>
    </source>
</evidence>
<dbReference type="InterPro" id="IPR035895">
    <property type="entry name" value="HPr-like_sf"/>
</dbReference>
<dbReference type="PANTHER" id="PTHR33705">
    <property type="entry name" value="PHOSPHOCARRIER PROTEIN HPR"/>
    <property type="match status" value="1"/>
</dbReference>
<dbReference type="NCBIfam" id="TIGR01003">
    <property type="entry name" value="PTS_HPr_family"/>
    <property type="match status" value="1"/>
</dbReference>
<dbReference type="GO" id="GO:0005737">
    <property type="term" value="C:cytoplasm"/>
    <property type="evidence" value="ECO:0007669"/>
    <property type="project" value="UniProtKB-SubCell"/>
</dbReference>
<evidence type="ECO:0000256" key="5">
    <source>
        <dbReference type="ARBA" id="ARBA00022683"/>
    </source>
</evidence>
<evidence type="ECO:0000256" key="3">
    <source>
        <dbReference type="ARBA" id="ARBA00020422"/>
    </source>
</evidence>
<evidence type="ECO:0000313" key="8">
    <source>
        <dbReference type="Proteomes" id="UP000675781"/>
    </source>
</evidence>
<dbReference type="CDD" id="cd00367">
    <property type="entry name" value="PTS-HPr_like"/>
    <property type="match status" value="1"/>
</dbReference>
<sequence length="88" mass="9084">MPQRIVNVASRVGLHARPAAVFVKAASAAALPVTIAKEGKEPVSARSILAVLGLDVRGGEEVVLEADGDGAENVLEDLARLLTEDLEG</sequence>
<dbReference type="Proteomes" id="UP000675781">
    <property type="component" value="Unassembled WGS sequence"/>
</dbReference>
<organism evidence="7 8">
    <name type="scientific">Actinospica durhamensis</name>
    <dbReference type="NCBI Taxonomy" id="1508375"/>
    <lineage>
        <taxon>Bacteria</taxon>
        <taxon>Bacillati</taxon>
        <taxon>Actinomycetota</taxon>
        <taxon>Actinomycetes</taxon>
        <taxon>Catenulisporales</taxon>
        <taxon>Actinospicaceae</taxon>
        <taxon>Actinospica</taxon>
    </lineage>
</organism>
<evidence type="ECO:0000256" key="2">
    <source>
        <dbReference type="ARBA" id="ARBA00004496"/>
    </source>
</evidence>
<dbReference type="EMBL" id="JAGSOG010000149">
    <property type="protein sequence ID" value="MBR7836573.1"/>
    <property type="molecule type" value="Genomic_DNA"/>
</dbReference>
<dbReference type="RefSeq" id="WP_212531048.1">
    <property type="nucleotide sequence ID" value="NZ_JAGSOG010000149.1"/>
</dbReference>
<dbReference type="PANTHER" id="PTHR33705:SF2">
    <property type="entry name" value="PHOSPHOCARRIER PROTEIN NPR"/>
    <property type="match status" value="1"/>
</dbReference>
<dbReference type="InterPro" id="IPR000032">
    <property type="entry name" value="HPr-like"/>
</dbReference>
<dbReference type="InterPro" id="IPR050399">
    <property type="entry name" value="HPr"/>
</dbReference>